<comment type="caution">
    <text evidence="2">The sequence shown here is derived from an EMBL/GenBank/DDBJ whole genome shotgun (WGS) entry which is preliminary data.</text>
</comment>
<dbReference type="Pfam" id="PF00535">
    <property type="entry name" value="Glycos_transf_2"/>
    <property type="match status" value="1"/>
</dbReference>
<protein>
    <recommendedName>
        <fullName evidence="1">Glycosyltransferase 2-like domain-containing protein</fullName>
    </recommendedName>
</protein>
<dbReference type="SUPFAM" id="SSF53448">
    <property type="entry name" value="Nucleotide-diphospho-sugar transferases"/>
    <property type="match status" value="1"/>
</dbReference>
<dbReference type="InterPro" id="IPR001173">
    <property type="entry name" value="Glyco_trans_2-like"/>
</dbReference>
<keyword evidence="3" id="KW-1185">Reference proteome</keyword>
<organism evidence="2 3">
    <name type="scientific">Idiomarina ramblicola</name>
    <dbReference type="NCBI Taxonomy" id="263724"/>
    <lineage>
        <taxon>Bacteria</taxon>
        <taxon>Pseudomonadati</taxon>
        <taxon>Pseudomonadota</taxon>
        <taxon>Gammaproteobacteria</taxon>
        <taxon>Alteromonadales</taxon>
        <taxon>Idiomarinaceae</taxon>
        <taxon>Idiomarina</taxon>
    </lineage>
</organism>
<dbReference type="Proteomes" id="UP000288058">
    <property type="component" value="Unassembled WGS sequence"/>
</dbReference>
<dbReference type="InterPro" id="IPR029044">
    <property type="entry name" value="Nucleotide-diphossugar_trans"/>
</dbReference>
<name>A0A432Z1G8_9GAMM</name>
<dbReference type="PANTHER" id="PTHR43179:SF7">
    <property type="entry name" value="RHAMNOSYLTRANSFERASE WBBL"/>
    <property type="match status" value="1"/>
</dbReference>
<gene>
    <name evidence="2" type="ORF">CWI78_04285</name>
</gene>
<accession>A0A432Z1G8</accession>
<evidence type="ECO:0000313" key="2">
    <source>
        <dbReference type="EMBL" id="RUO71740.1"/>
    </source>
</evidence>
<reference evidence="3" key="1">
    <citation type="journal article" date="2018" name="Front. Microbiol.">
        <title>Genome-Based Analysis Reveals the Taxonomy and Diversity of the Family Idiomarinaceae.</title>
        <authorList>
            <person name="Liu Y."/>
            <person name="Lai Q."/>
            <person name="Shao Z."/>
        </authorList>
    </citation>
    <scope>NUCLEOTIDE SEQUENCE [LARGE SCALE GENOMIC DNA]</scope>
    <source>
        <strain evidence="3">R22</strain>
    </source>
</reference>
<dbReference type="Gene3D" id="3.90.550.10">
    <property type="entry name" value="Spore Coat Polysaccharide Biosynthesis Protein SpsA, Chain A"/>
    <property type="match status" value="1"/>
</dbReference>
<proteinExistence type="predicted"/>
<evidence type="ECO:0000313" key="3">
    <source>
        <dbReference type="Proteomes" id="UP000288058"/>
    </source>
</evidence>
<dbReference type="AlphaFoldDB" id="A0A432Z1G8"/>
<dbReference type="EMBL" id="PIQC01000003">
    <property type="protein sequence ID" value="RUO71740.1"/>
    <property type="molecule type" value="Genomic_DNA"/>
</dbReference>
<evidence type="ECO:0000259" key="1">
    <source>
        <dbReference type="Pfam" id="PF00535"/>
    </source>
</evidence>
<sequence length="686" mass="78534">MDAPTSFMSDIQLIMKSRRWSVKSHANQHILNNQSNSKLGWQRIVLIAKNEAAEKFLAYRGLIMARQNHHLQGVSLHYDDPKKASLVFYRHNPLQTLTIDWILPAGIEIDAEPLFSIRIKPISAAKAWFFMLQTVARRDKANGDNASQIYRLTRARQKRSGRSHALRKLVQAYQPLLQHQLTSCEPFNYWRLHNEPITRDALLALYKPSDSQHIAVVPETADKIDPDKWYHTRTDEVIYTKQFYPLLNAATVIADQKHADILYWDHDNINKQDERILPHFKPDWSPDLFSAQDYIGPAYAIKGRCLKSAFDAVQSTNDHYVRLIAAIESLGRQPRVIHIPVILEHHTPQVSIGDPQATIETKRQHAVTNWLEQQGDKVESFESAVENGVRKINFAIKQNQSDTPLISIIVPTRNALDITRNCINSVLQKTEFSSYEIIIVDNQSDCPQTLKWFNDIQDESNNVRVIRYDAPFNYSAINNFAVAHAHGELLCFLNNDTEVINENWLREMAQQAQRPGVGCVGAKLYYPDNTIQHAGVVLGLWGLAGHGHKNFTRHSPGYCQRLASVQNYSAVTAACLMMKKFIFDEAGGFNENELKVAFNDVDLCLKVLAAGYRNLWTPYAELYHYESKTRGKEDSPEKKARERGEITYMKKQWAALIKHDPAYNPNLTRLQEDFGVNLEPTFNLPR</sequence>
<feature type="domain" description="Glycosyltransferase 2-like" evidence="1">
    <location>
        <begin position="407"/>
        <end position="530"/>
    </location>
</feature>
<dbReference type="PANTHER" id="PTHR43179">
    <property type="entry name" value="RHAMNOSYLTRANSFERASE WBBL"/>
    <property type="match status" value="1"/>
</dbReference>
<dbReference type="CDD" id="cd04186">
    <property type="entry name" value="GT_2_like_c"/>
    <property type="match status" value="1"/>
</dbReference>